<dbReference type="PROSITE" id="PS51273">
    <property type="entry name" value="GATASE_TYPE_1"/>
    <property type="match status" value="1"/>
</dbReference>
<evidence type="ECO:0000256" key="13">
    <source>
        <dbReference type="ARBA" id="ARBA00023235"/>
    </source>
</evidence>
<evidence type="ECO:0000256" key="16">
    <source>
        <dbReference type="SAM" id="MobiDB-lite"/>
    </source>
</evidence>
<evidence type="ECO:0000256" key="15">
    <source>
        <dbReference type="ARBA" id="ARBA00023268"/>
    </source>
</evidence>
<keyword evidence="9" id="KW-0028">Amino-acid biosynthesis</keyword>
<feature type="compositionally biased region" description="Low complexity" evidence="16">
    <location>
        <begin position="235"/>
        <end position="246"/>
    </location>
</feature>
<dbReference type="Pfam" id="PF00117">
    <property type="entry name" value="GATase"/>
    <property type="match status" value="1"/>
</dbReference>
<dbReference type="PANTHER" id="PTHR42894:SF1">
    <property type="entry name" value="N-(5'-PHOSPHORIBOSYL)ANTHRANILATE ISOMERASE"/>
    <property type="match status" value="1"/>
</dbReference>
<comment type="caution">
    <text evidence="20">The sequence shown here is derived from an EMBL/GenBank/DDBJ whole genome shotgun (WGS) entry which is preliminary data.</text>
</comment>
<dbReference type="InterPro" id="IPR017926">
    <property type="entry name" value="GATASE"/>
</dbReference>
<dbReference type="InterPro" id="IPR011060">
    <property type="entry name" value="RibuloseP-bd_barrel"/>
</dbReference>
<evidence type="ECO:0000259" key="17">
    <source>
        <dbReference type="Pfam" id="PF00117"/>
    </source>
</evidence>
<evidence type="ECO:0000256" key="6">
    <source>
        <dbReference type="ARBA" id="ARBA00012362"/>
    </source>
</evidence>
<dbReference type="OMA" id="EPIEWAN"/>
<gene>
    <name evidence="20" type="primary">TRPC</name>
    <name evidence="20" type="ORF">A0H81_10583</name>
</gene>
<keyword evidence="11" id="KW-0315">Glutamine amidotransferase</keyword>
<dbReference type="EC" id="4.1.1.48" evidence="6"/>
<dbReference type="SUPFAM" id="SSF51366">
    <property type="entry name" value="Ribulose-phoshate binding barrel"/>
    <property type="match status" value="2"/>
</dbReference>
<dbReference type="GO" id="GO:0004425">
    <property type="term" value="F:indole-3-glycerol-phosphate synthase activity"/>
    <property type="evidence" value="ECO:0007669"/>
    <property type="project" value="UniProtKB-EC"/>
</dbReference>
<accession>A0A1C7M0F1</accession>
<evidence type="ECO:0000259" key="18">
    <source>
        <dbReference type="Pfam" id="PF00218"/>
    </source>
</evidence>
<dbReference type="Proteomes" id="UP000092993">
    <property type="component" value="Unassembled WGS sequence"/>
</dbReference>
<name>A0A1C7M0F1_GRIFR</name>
<dbReference type="GO" id="GO:0004640">
    <property type="term" value="F:phosphoribosylanthranilate isomerase activity"/>
    <property type="evidence" value="ECO:0007669"/>
    <property type="project" value="UniProtKB-EC"/>
</dbReference>
<dbReference type="EMBL" id="LUGG01000015">
    <property type="protein sequence ID" value="OBZ69926.1"/>
    <property type="molecule type" value="Genomic_DNA"/>
</dbReference>
<evidence type="ECO:0000256" key="5">
    <source>
        <dbReference type="ARBA" id="ARBA00007571"/>
    </source>
</evidence>
<evidence type="ECO:0000256" key="8">
    <source>
        <dbReference type="ARBA" id="ARBA00022272"/>
    </source>
</evidence>
<evidence type="ECO:0000256" key="3">
    <source>
        <dbReference type="ARBA" id="ARBA00004664"/>
    </source>
</evidence>
<evidence type="ECO:0000256" key="7">
    <source>
        <dbReference type="ARBA" id="ARBA00012572"/>
    </source>
</evidence>
<comment type="pathway">
    <text evidence="4">Amino-acid biosynthesis; L-tryptophan biosynthesis; L-tryptophan from chorismate: step 4/5.</text>
</comment>
<dbReference type="CDD" id="cd01743">
    <property type="entry name" value="GATase1_Anthranilate_Synthase"/>
    <property type="match status" value="1"/>
</dbReference>
<feature type="domain" description="Glutamine amidotransferase" evidence="17">
    <location>
        <begin position="88"/>
        <end position="204"/>
    </location>
</feature>
<dbReference type="InterPro" id="IPR044643">
    <property type="entry name" value="TrpF_fam"/>
</dbReference>
<dbReference type="PANTHER" id="PTHR42894">
    <property type="entry name" value="N-(5'-PHOSPHORIBOSYL)ANTHRANILATE ISOMERASE"/>
    <property type="match status" value="1"/>
</dbReference>
<evidence type="ECO:0000256" key="11">
    <source>
        <dbReference type="ARBA" id="ARBA00022962"/>
    </source>
</evidence>
<evidence type="ECO:0000313" key="20">
    <source>
        <dbReference type="EMBL" id="OBZ69926.1"/>
    </source>
</evidence>
<evidence type="ECO:0000256" key="4">
    <source>
        <dbReference type="ARBA" id="ARBA00004696"/>
    </source>
</evidence>
<dbReference type="OrthoDB" id="524799at2759"/>
<evidence type="ECO:0000256" key="2">
    <source>
        <dbReference type="ARBA" id="ARBA00001633"/>
    </source>
</evidence>
<evidence type="ECO:0000313" key="21">
    <source>
        <dbReference type="Proteomes" id="UP000092993"/>
    </source>
</evidence>
<comment type="pathway">
    <text evidence="3">Amino-acid biosynthesis; L-tryptophan biosynthesis; L-tryptophan from chorismate: step 3/5.</text>
</comment>
<keyword evidence="21" id="KW-1185">Reference proteome</keyword>
<keyword evidence="14" id="KW-0456">Lyase</keyword>
<evidence type="ECO:0000256" key="9">
    <source>
        <dbReference type="ARBA" id="ARBA00022605"/>
    </source>
</evidence>
<dbReference type="InterPro" id="IPR006221">
    <property type="entry name" value="TrpG/PapA_dom"/>
</dbReference>
<reference evidence="20 21" key="1">
    <citation type="submission" date="2016-03" db="EMBL/GenBank/DDBJ databases">
        <title>Whole genome sequencing of Grifola frondosa 9006-11.</title>
        <authorList>
            <person name="Min B."/>
            <person name="Park H."/>
            <person name="Kim J.-G."/>
            <person name="Cho H."/>
            <person name="Oh Y.-L."/>
            <person name="Kong W.-S."/>
            <person name="Choi I.-G."/>
        </authorList>
    </citation>
    <scope>NUCLEOTIDE SEQUENCE [LARGE SCALE GENOMIC DNA]</scope>
    <source>
        <strain evidence="20 21">9006-11</strain>
    </source>
</reference>
<evidence type="ECO:0000256" key="12">
    <source>
        <dbReference type="ARBA" id="ARBA00023141"/>
    </source>
</evidence>
<dbReference type="UniPathway" id="UPA00035">
    <property type="reaction ID" value="UER00042"/>
</dbReference>
<evidence type="ECO:0000259" key="19">
    <source>
        <dbReference type="Pfam" id="PF00697"/>
    </source>
</evidence>
<dbReference type="Gene3D" id="3.40.50.880">
    <property type="match status" value="1"/>
</dbReference>
<keyword evidence="10" id="KW-0822">Tryptophan biosynthesis</keyword>
<feature type="domain" description="Indole-3-glycerol phosphate synthase" evidence="18">
    <location>
        <begin position="420"/>
        <end position="542"/>
    </location>
</feature>
<sequence>MNTAVAGVQQPPPHSCRALLEPAFDESPHCIIRRTPALYPYGALPDVYLECGGRHLTIPRLSVHGEPVLLTRPSHGSASRTRAPIDVLLIDNFDSFTWNIYQSLCLLGGDVTVIRNDAIPPSAFPLLKINSLIISPGPGHPATDSGISRDAIRYFSGKVPILGVCMGLQCLVDVFGGKIAYAGEIMHGKVSAIRHDAAAASRTFPKASSPRDTTPSVQASAPSRPSSPSLPPPTTAASSWASATAPIHSKPSSTTREHPFRVRRRPPPEFLALRGGTWAENPAYRVLDDTLPPFNAEGPATASSSKVPTILDRIHAQRMKDVALAKQVPGATPAISTRSSRSTSRPPISFLARLRDARASPHSWPRSSARALQGRIAPSAKRRAAGLHVRTRGARPSWHATRSAARAAGGVDALPHRPAILRKDFIFDEYQIAEARLHGADSVLLIVALLPAPRLRALYAYAQALGMEPLVEVNNAREMEDALALGAQVIGVNNRNLHDFAVDMGTTSRLAEMATAHGVVLCALSGIKDAQDVRTYLAQGDTRAFIRQLLDWPDTDKGKAAEAAPPLVKICGVMTEEEALGAADAGADMLGLMFVPTSKRHVSLQQAQKIAAAVLSRRLARPVTGDLPEEELANAPWFAAHAARVSAAPAASRPLLVGVFQNQPLAAILHAVAVAHLDMVQLHGAEPPEWARHIPVPTIRVFHVDERGGGLRGVARPARTRSGERVDLALVRDVVRRGRAWRESVAGCACGGLTPENVREAVEMVRPWAVDVSGGVEREGGGKDMAKMMAFVAAAKGTGA</sequence>
<feature type="region of interest" description="Disordered" evidence="16">
    <location>
        <begin position="201"/>
        <end position="268"/>
    </location>
</feature>
<keyword evidence="15" id="KW-0511">Multifunctional enzyme</keyword>
<organism evidence="20 21">
    <name type="scientific">Grifola frondosa</name>
    <name type="common">Maitake</name>
    <name type="synonym">Polyporus frondosus</name>
    <dbReference type="NCBI Taxonomy" id="5627"/>
    <lineage>
        <taxon>Eukaryota</taxon>
        <taxon>Fungi</taxon>
        <taxon>Dikarya</taxon>
        <taxon>Basidiomycota</taxon>
        <taxon>Agaricomycotina</taxon>
        <taxon>Agaricomycetes</taxon>
        <taxon>Polyporales</taxon>
        <taxon>Grifolaceae</taxon>
        <taxon>Grifola</taxon>
    </lineage>
</organism>
<keyword evidence="12" id="KW-0057">Aromatic amino acid biosynthesis</keyword>
<dbReference type="SUPFAM" id="SSF52317">
    <property type="entry name" value="Class I glutamine amidotransferase-like"/>
    <property type="match status" value="1"/>
</dbReference>
<dbReference type="PRINTS" id="PR00096">
    <property type="entry name" value="GATASE"/>
</dbReference>
<dbReference type="GO" id="GO:0000162">
    <property type="term" value="P:L-tryptophan biosynthetic process"/>
    <property type="evidence" value="ECO:0007669"/>
    <property type="project" value="UniProtKB-UniPathway"/>
</dbReference>
<dbReference type="Gene3D" id="3.20.20.70">
    <property type="entry name" value="Aldolase class I"/>
    <property type="match status" value="2"/>
</dbReference>
<proteinExistence type="inferred from homology"/>
<evidence type="ECO:0000256" key="14">
    <source>
        <dbReference type="ARBA" id="ARBA00023239"/>
    </source>
</evidence>
<comment type="catalytic activity">
    <reaction evidence="2">
        <text>1-(2-carboxyphenylamino)-1-deoxy-D-ribulose 5-phosphate + H(+) = (1S,2R)-1-C-(indol-3-yl)glycerol 3-phosphate + CO2 + H2O</text>
        <dbReference type="Rhea" id="RHEA:23476"/>
        <dbReference type="ChEBI" id="CHEBI:15377"/>
        <dbReference type="ChEBI" id="CHEBI:15378"/>
        <dbReference type="ChEBI" id="CHEBI:16526"/>
        <dbReference type="ChEBI" id="CHEBI:58613"/>
        <dbReference type="ChEBI" id="CHEBI:58866"/>
        <dbReference type="EC" id="4.1.1.48"/>
    </reaction>
</comment>
<dbReference type="InterPro" id="IPR013798">
    <property type="entry name" value="Indole-3-glycerol_P_synth_dom"/>
</dbReference>
<dbReference type="EC" id="5.3.1.24" evidence="7"/>
<dbReference type="AlphaFoldDB" id="A0A1C7M0F1"/>
<dbReference type="STRING" id="5627.A0A1C7M0F1"/>
<dbReference type="InterPro" id="IPR001240">
    <property type="entry name" value="PRAI_dom"/>
</dbReference>
<dbReference type="Pfam" id="PF00697">
    <property type="entry name" value="PRAI"/>
    <property type="match status" value="1"/>
</dbReference>
<comment type="similarity">
    <text evidence="5">Belongs to the TrpF family.</text>
</comment>
<evidence type="ECO:0000256" key="10">
    <source>
        <dbReference type="ARBA" id="ARBA00022822"/>
    </source>
</evidence>
<comment type="catalytic activity">
    <reaction evidence="1">
        <text>N-(5-phospho-beta-D-ribosyl)anthranilate = 1-(2-carboxyphenylamino)-1-deoxy-D-ribulose 5-phosphate</text>
        <dbReference type="Rhea" id="RHEA:21540"/>
        <dbReference type="ChEBI" id="CHEBI:18277"/>
        <dbReference type="ChEBI" id="CHEBI:58613"/>
        <dbReference type="EC" id="5.3.1.24"/>
    </reaction>
</comment>
<protein>
    <recommendedName>
        <fullName evidence="8">N-(5'-phosphoribosyl)anthranilate isomerase</fullName>
        <ecNumber evidence="6">4.1.1.48</ecNumber>
        <ecNumber evidence="7">5.3.1.24</ecNumber>
    </recommendedName>
</protein>
<feature type="domain" description="N-(5'phosphoribosyl) anthranilate isomerase (PRAI)" evidence="19">
    <location>
        <begin position="650"/>
        <end position="793"/>
    </location>
</feature>
<dbReference type="Pfam" id="PF00218">
    <property type="entry name" value="IGPS"/>
    <property type="match status" value="1"/>
</dbReference>
<dbReference type="CDD" id="cd00405">
    <property type="entry name" value="PRAI"/>
    <property type="match status" value="1"/>
</dbReference>
<keyword evidence="13" id="KW-0413">Isomerase</keyword>
<dbReference type="InterPro" id="IPR013785">
    <property type="entry name" value="Aldolase_TIM"/>
</dbReference>
<dbReference type="InterPro" id="IPR029062">
    <property type="entry name" value="Class_I_gatase-like"/>
</dbReference>
<evidence type="ECO:0000256" key="1">
    <source>
        <dbReference type="ARBA" id="ARBA00001164"/>
    </source>
</evidence>
<dbReference type="HAMAP" id="MF_00135">
    <property type="entry name" value="PRAI"/>
    <property type="match status" value="1"/>
</dbReference>
<dbReference type="PRINTS" id="PR00097">
    <property type="entry name" value="ANTSNTHASEII"/>
</dbReference>
<dbReference type="CDD" id="cd00331">
    <property type="entry name" value="IGPS"/>
    <property type="match status" value="1"/>
</dbReference>